<name>A0A0K2UQM9_LEPSM</name>
<feature type="region of interest" description="Disordered" evidence="1">
    <location>
        <begin position="1"/>
        <end position="33"/>
    </location>
</feature>
<reference evidence="2" key="1">
    <citation type="submission" date="2014-05" db="EMBL/GenBank/DDBJ databases">
        <authorList>
            <person name="Chronopoulou M."/>
        </authorList>
    </citation>
    <scope>NUCLEOTIDE SEQUENCE</scope>
    <source>
        <tissue evidence="2">Whole organism</tissue>
    </source>
</reference>
<evidence type="ECO:0000256" key="1">
    <source>
        <dbReference type="SAM" id="MobiDB-lite"/>
    </source>
</evidence>
<evidence type="ECO:0000313" key="2">
    <source>
        <dbReference type="EMBL" id="CDW40182.1"/>
    </source>
</evidence>
<organism evidence="2">
    <name type="scientific">Lepeophtheirus salmonis</name>
    <name type="common">Salmon louse</name>
    <name type="synonym">Caligus salmonis</name>
    <dbReference type="NCBI Taxonomy" id="72036"/>
    <lineage>
        <taxon>Eukaryota</taxon>
        <taxon>Metazoa</taxon>
        <taxon>Ecdysozoa</taxon>
        <taxon>Arthropoda</taxon>
        <taxon>Crustacea</taxon>
        <taxon>Multicrustacea</taxon>
        <taxon>Hexanauplia</taxon>
        <taxon>Copepoda</taxon>
        <taxon>Siphonostomatoida</taxon>
        <taxon>Caligidae</taxon>
        <taxon>Lepeophtheirus</taxon>
    </lineage>
</organism>
<protein>
    <submittedName>
        <fullName evidence="2">Uncharacterized protein</fullName>
    </submittedName>
</protein>
<sequence>MPTTTPKCRRKDPQCRSSKHRGPHCHFQPALGRHDRGLHLQRVTDLPPPPESYHCR</sequence>
<proteinExistence type="predicted"/>
<dbReference type="EMBL" id="HACA01022821">
    <property type="protein sequence ID" value="CDW40182.1"/>
    <property type="molecule type" value="Transcribed_RNA"/>
</dbReference>
<accession>A0A0K2UQM9</accession>
<dbReference type="AlphaFoldDB" id="A0A0K2UQM9"/>